<proteinExistence type="predicted"/>
<evidence type="ECO:0000313" key="1">
    <source>
        <dbReference type="EMBL" id="KAJ4195073.1"/>
    </source>
</evidence>
<dbReference type="Proteomes" id="UP001152087">
    <property type="component" value="Unassembled WGS sequence"/>
</dbReference>
<comment type="caution">
    <text evidence="1">The sequence shown here is derived from an EMBL/GenBank/DDBJ whole genome shotgun (WGS) entry which is preliminary data.</text>
</comment>
<dbReference type="AlphaFoldDB" id="A0A9W8RFV8"/>
<accession>A0A9W8RFV8</accession>
<evidence type="ECO:0000313" key="2">
    <source>
        <dbReference type="Proteomes" id="UP001152087"/>
    </source>
</evidence>
<sequence>MLRAVPLGIDEGSAAVPRPLTGINGCATEARMPHQDSFPVSYRSVSRITLGRWLFAFCLMLPQSEDARGNYSLDLHETGHRLIQSRCAMGNNQVMRENMRCFLDKQRVWEAAGASTHTLAHARTFGFGHERRALWRSV</sequence>
<reference evidence="1" key="1">
    <citation type="submission" date="2022-09" db="EMBL/GenBank/DDBJ databases">
        <title>Fusarium specimens isolated from Avocado Roots.</title>
        <authorList>
            <person name="Stajich J."/>
            <person name="Roper C."/>
            <person name="Heimlech-Rivalta G."/>
        </authorList>
    </citation>
    <scope>NUCLEOTIDE SEQUENCE</scope>
    <source>
        <strain evidence="1">A02</strain>
    </source>
</reference>
<organism evidence="1 2">
    <name type="scientific">Fusarium falciforme</name>
    <dbReference type="NCBI Taxonomy" id="195108"/>
    <lineage>
        <taxon>Eukaryota</taxon>
        <taxon>Fungi</taxon>
        <taxon>Dikarya</taxon>
        <taxon>Ascomycota</taxon>
        <taxon>Pezizomycotina</taxon>
        <taxon>Sordariomycetes</taxon>
        <taxon>Hypocreomycetidae</taxon>
        <taxon>Hypocreales</taxon>
        <taxon>Nectriaceae</taxon>
        <taxon>Fusarium</taxon>
        <taxon>Fusarium solani species complex</taxon>
    </lineage>
</organism>
<name>A0A9W8RFV8_9HYPO</name>
<protein>
    <submittedName>
        <fullName evidence="1">Uncharacterized protein</fullName>
    </submittedName>
</protein>
<gene>
    <name evidence="1" type="ORF">NW755_14968</name>
</gene>
<keyword evidence="2" id="KW-1185">Reference proteome</keyword>
<dbReference type="EMBL" id="JAOQAV010000004">
    <property type="protein sequence ID" value="KAJ4195073.1"/>
    <property type="molecule type" value="Genomic_DNA"/>
</dbReference>